<dbReference type="OrthoDB" id="513181at2"/>
<dbReference type="Pfam" id="PF01381">
    <property type="entry name" value="HTH_3"/>
    <property type="match status" value="1"/>
</dbReference>
<evidence type="ECO:0000313" key="3">
    <source>
        <dbReference type="Proteomes" id="UP000006001"/>
    </source>
</evidence>
<dbReference type="SMART" id="SM00530">
    <property type="entry name" value="HTH_XRE"/>
    <property type="match status" value="1"/>
</dbReference>
<keyword evidence="3" id="KW-1185">Reference proteome</keyword>
<dbReference type="Gene3D" id="1.10.260.40">
    <property type="entry name" value="lambda repressor-like DNA-binding domains"/>
    <property type="match status" value="1"/>
</dbReference>
<accession>D0WIU9</accession>
<dbReference type="SUPFAM" id="SSF47413">
    <property type="entry name" value="lambda repressor-like DNA-binding domains"/>
    <property type="match status" value="1"/>
</dbReference>
<dbReference type="HOGENOM" id="CLU_066192_62_4_11"/>
<feature type="domain" description="HTH cro/C1-type" evidence="1">
    <location>
        <begin position="18"/>
        <end position="72"/>
    </location>
</feature>
<keyword evidence="2" id="KW-0238">DNA-binding</keyword>
<dbReference type="Proteomes" id="UP000006001">
    <property type="component" value="Unassembled WGS sequence"/>
</dbReference>
<reference evidence="2" key="1">
    <citation type="submission" date="2009-10" db="EMBL/GenBank/DDBJ databases">
        <authorList>
            <person name="Weinstock G."/>
            <person name="Sodergren E."/>
            <person name="Clifton S."/>
            <person name="Fulton L."/>
            <person name="Fulton B."/>
            <person name="Courtney L."/>
            <person name="Fronick C."/>
            <person name="Harrison M."/>
            <person name="Strong C."/>
            <person name="Farmer C."/>
            <person name="Delahaunty K."/>
            <person name="Markovic C."/>
            <person name="Hall O."/>
            <person name="Minx P."/>
            <person name="Tomlinson C."/>
            <person name="Mitreva M."/>
            <person name="Nelson J."/>
            <person name="Hou S."/>
            <person name="Wollam A."/>
            <person name="Pepin K.H."/>
            <person name="Johnson M."/>
            <person name="Bhonagiri V."/>
            <person name="Nash W.E."/>
            <person name="Warren W."/>
            <person name="Chinwalla A."/>
            <person name="Mardis E.R."/>
            <person name="Wilson R.K."/>
        </authorList>
    </citation>
    <scope>NUCLEOTIDE SEQUENCE [LARGE SCALE GENOMIC DNA]</scope>
    <source>
        <strain evidence="2">ATCC 700122</strain>
    </source>
</reference>
<gene>
    <name evidence="2" type="ORF">HMPREF0762_01774</name>
</gene>
<dbReference type="PROSITE" id="PS50943">
    <property type="entry name" value="HTH_CROC1"/>
    <property type="match status" value="1"/>
</dbReference>
<comment type="caution">
    <text evidence="2">The sequence shown here is derived from an EMBL/GenBank/DDBJ whole genome shotgun (WGS) entry which is preliminary data.</text>
</comment>
<dbReference type="EMBL" id="ACUX02000019">
    <property type="protein sequence ID" value="EEZ60297.1"/>
    <property type="molecule type" value="Genomic_DNA"/>
</dbReference>
<sequence length="76" mass="8161">MNRGADVGYDMQAIARRMKGLRTERGLDQATLSRISGVSLNLIQQYETGQSAMRLDTAASLAEALGCSIDALLCRG</sequence>
<name>D0WIU9_SLAES</name>
<dbReference type="GO" id="GO:0003677">
    <property type="term" value="F:DNA binding"/>
    <property type="evidence" value="ECO:0007669"/>
    <property type="project" value="UniProtKB-KW"/>
</dbReference>
<evidence type="ECO:0000313" key="2">
    <source>
        <dbReference type="EMBL" id="EEZ60297.1"/>
    </source>
</evidence>
<dbReference type="AlphaFoldDB" id="D0WIU9"/>
<dbReference type="InterPro" id="IPR010982">
    <property type="entry name" value="Lambda_DNA-bd_dom_sf"/>
</dbReference>
<organism evidence="2 3">
    <name type="scientific">Slackia exigua (strain ATCC 700122 / DSM 15923 / CIP 105133 / JCM 11022 / KCTC 5966 / S-7)</name>
    <dbReference type="NCBI Taxonomy" id="649764"/>
    <lineage>
        <taxon>Bacteria</taxon>
        <taxon>Bacillati</taxon>
        <taxon>Actinomycetota</taxon>
        <taxon>Coriobacteriia</taxon>
        <taxon>Eggerthellales</taxon>
        <taxon>Eggerthellaceae</taxon>
        <taxon>Slackia</taxon>
    </lineage>
</organism>
<proteinExistence type="predicted"/>
<dbReference type="CDD" id="cd00093">
    <property type="entry name" value="HTH_XRE"/>
    <property type="match status" value="1"/>
</dbReference>
<protein>
    <submittedName>
        <fullName evidence="2">DNA-binding helix-turn-helix protein</fullName>
    </submittedName>
</protein>
<evidence type="ECO:0000259" key="1">
    <source>
        <dbReference type="PROSITE" id="PS50943"/>
    </source>
</evidence>
<dbReference type="InterPro" id="IPR001387">
    <property type="entry name" value="Cro/C1-type_HTH"/>
</dbReference>